<dbReference type="Proteomes" id="UP001628091">
    <property type="component" value="Unassembled WGS sequence"/>
</dbReference>
<sequence length="107" mass="12386">MAAEARRELVDFVVERAFDPVMKAKPDGRSESERRKLKDVQKATRAEIERFRDYGSAREVLVNFRRDLDSDPAKKIHAELKALDLPTINDIRDEFEEKARKLGVEAD</sequence>
<dbReference type="RefSeq" id="WP_407864064.1">
    <property type="nucleotide sequence ID" value="NZ_BAAFZP010000001.1"/>
</dbReference>
<name>A0ABQ0GWZ4_9HYPH</name>
<organism evidence="1 2">
    <name type="scientific">Phyllobacterium phragmitis</name>
    <dbReference type="NCBI Taxonomy" id="2670329"/>
    <lineage>
        <taxon>Bacteria</taxon>
        <taxon>Pseudomonadati</taxon>
        <taxon>Pseudomonadota</taxon>
        <taxon>Alphaproteobacteria</taxon>
        <taxon>Hyphomicrobiales</taxon>
        <taxon>Phyllobacteriaceae</taxon>
        <taxon>Phyllobacterium</taxon>
    </lineage>
</organism>
<proteinExistence type="predicted"/>
<gene>
    <name evidence="1" type="ORF">PPNSA23_11290</name>
</gene>
<dbReference type="EMBL" id="BAAFZP010000001">
    <property type="protein sequence ID" value="GAB1581186.1"/>
    <property type="molecule type" value="Genomic_DNA"/>
</dbReference>
<evidence type="ECO:0000313" key="2">
    <source>
        <dbReference type="Proteomes" id="UP001628091"/>
    </source>
</evidence>
<protein>
    <submittedName>
        <fullName evidence="1">Uncharacterized protein</fullName>
    </submittedName>
</protein>
<comment type="caution">
    <text evidence="1">The sequence shown here is derived from an EMBL/GenBank/DDBJ whole genome shotgun (WGS) entry which is preliminary data.</text>
</comment>
<reference evidence="1 2" key="1">
    <citation type="submission" date="2024-10" db="EMBL/GenBank/DDBJ databases">
        <title>Isolation, draft genome sequencing and identification of Phyllobacterium sp. NSA23, isolated from leaf soil.</title>
        <authorList>
            <person name="Akita H."/>
        </authorList>
    </citation>
    <scope>NUCLEOTIDE SEQUENCE [LARGE SCALE GENOMIC DNA]</scope>
    <source>
        <strain evidence="1 2">NSA23</strain>
    </source>
</reference>
<keyword evidence="2" id="KW-1185">Reference proteome</keyword>
<accession>A0ABQ0GWZ4</accession>
<evidence type="ECO:0000313" key="1">
    <source>
        <dbReference type="EMBL" id="GAB1581186.1"/>
    </source>
</evidence>